<evidence type="ECO:0000313" key="1">
    <source>
        <dbReference type="EMBL" id="GIY93900.1"/>
    </source>
</evidence>
<name>A0AAV4XJ04_CAEEX</name>
<protein>
    <submittedName>
        <fullName evidence="1">Uncharacterized protein</fullName>
    </submittedName>
</protein>
<gene>
    <name evidence="1" type="ORF">CEXT_608911</name>
</gene>
<sequence length="73" mass="8643">MVGVVFQDVVNTSKSPQPYRRFSDFRNFRVNKSPSCFRSVKYRRRNHFWKKGAHDKKGLEQNTMLAKSKLHAV</sequence>
<dbReference type="AlphaFoldDB" id="A0AAV4XJ04"/>
<dbReference type="Proteomes" id="UP001054945">
    <property type="component" value="Unassembled WGS sequence"/>
</dbReference>
<proteinExistence type="predicted"/>
<organism evidence="1 2">
    <name type="scientific">Caerostris extrusa</name>
    <name type="common">Bark spider</name>
    <name type="synonym">Caerostris bankana</name>
    <dbReference type="NCBI Taxonomy" id="172846"/>
    <lineage>
        <taxon>Eukaryota</taxon>
        <taxon>Metazoa</taxon>
        <taxon>Ecdysozoa</taxon>
        <taxon>Arthropoda</taxon>
        <taxon>Chelicerata</taxon>
        <taxon>Arachnida</taxon>
        <taxon>Araneae</taxon>
        <taxon>Araneomorphae</taxon>
        <taxon>Entelegynae</taxon>
        <taxon>Araneoidea</taxon>
        <taxon>Araneidae</taxon>
        <taxon>Caerostris</taxon>
    </lineage>
</organism>
<keyword evidence="2" id="KW-1185">Reference proteome</keyword>
<evidence type="ECO:0000313" key="2">
    <source>
        <dbReference type="Proteomes" id="UP001054945"/>
    </source>
</evidence>
<dbReference type="EMBL" id="BPLR01000324">
    <property type="protein sequence ID" value="GIY93900.1"/>
    <property type="molecule type" value="Genomic_DNA"/>
</dbReference>
<accession>A0AAV4XJ04</accession>
<comment type="caution">
    <text evidence="1">The sequence shown here is derived from an EMBL/GenBank/DDBJ whole genome shotgun (WGS) entry which is preliminary data.</text>
</comment>
<reference evidence="1 2" key="1">
    <citation type="submission" date="2021-06" db="EMBL/GenBank/DDBJ databases">
        <title>Caerostris extrusa draft genome.</title>
        <authorList>
            <person name="Kono N."/>
            <person name="Arakawa K."/>
        </authorList>
    </citation>
    <scope>NUCLEOTIDE SEQUENCE [LARGE SCALE GENOMIC DNA]</scope>
</reference>